<dbReference type="PANTHER" id="PTHR24094:SF15">
    <property type="entry name" value="AMP-DEPENDENT SYNTHETASE_LIGASE DOMAIN-CONTAINING PROTEIN-RELATED"/>
    <property type="match status" value="1"/>
</dbReference>
<evidence type="ECO:0000256" key="2">
    <source>
        <dbReference type="SAM" id="SignalP"/>
    </source>
</evidence>
<feature type="region of interest" description="Disordered" evidence="1">
    <location>
        <begin position="206"/>
        <end position="251"/>
    </location>
</feature>
<reference evidence="3" key="2">
    <citation type="submission" date="2020-09" db="EMBL/GenBank/DDBJ databases">
        <title>Novel species in genus Aeromicrobium.</title>
        <authorList>
            <person name="Zhang G."/>
        </authorList>
    </citation>
    <scope>NUCLEOTIDE SEQUENCE</scope>
    <source>
        <strain evidence="3">SSW1-57</strain>
    </source>
</reference>
<organism evidence="3 6">
    <name type="scientific">Aeromicrobium tamlense</name>
    <dbReference type="NCBI Taxonomy" id="375541"/>
    <lineage>
        <taxon>Bacteria</taxon>
        <taxon>Bacillati</taxon>
        <taxon>Actinomycetota</taxon>
        <taxon>Actinomycetes</taxon>
        <taxon>Propionibacteriales</taxon>
        <taxon>Nocardioidaceae</taxon>
        <taxon>Aeromicrobium</taxon>
    </lineage>
</organism>
<sequence>MRRILALLLAFPLMFGLVSLGSSPAQAAPRKVPAAKLLKMLKVADERRADWYDRDDWDHWVIKKGKCDTREQVLRTESRKKVKKTKNCSVKRGVWVNEYNGRKSKSARSLDIDHRVALAEAWRSGGYRWNANMRRGFANDIKYKHSLLAVGRSTNQAKGSLDPADWEPRVGKCRYAARWVAVKWRWNLTVDPVEKKALDHRLKACGKDRTMVEKPTKGKPEAKKKKKKKSGGGGGGGSKPPVSEWDCPSSHPIKGNASSMIYHVPGGAYYDRTKPEECFATEGAAKAAGYRKSQR</sequence>
<dbReference type="Proteomes" id="UP000587211">
    <property type="component" value="Unassembled WGS sequence"/>
</dbReference>
<name>A0A8I0FY96_9ACTN</name>
<dbReference type="RefSeq" id="WP_179424665.1">
    <property type="nucleotide sequence ID" value="NZ_BAAAMP010000001.1"/>
</dbReference>
<dbReference type="EMBL" id="JACBZN010000001">
    <property type="protein sequence ID" value="NYI38190.1"/>
    <property type="molecule type" value="Genomic_DNA"/>
</dbReference>
<dbReference type="EMBL" id="JACWMT010000002">
    <property type="protein sequence ID" value="MBD1270798.1"/>
    <property type="molecule type" value="Genomic_DNA"/>
</dbReference>
<feature type="chain" id="PRO_5034068790" description="DUF1524 domain-containing protein" evidence="2">
    <location>
        <begin position="28"/>
        <end position="295"/>
    </location>
</feature>
<evidence type="ECO:0008006" key="7">
    <source>
        <dbReference type="Google" id="ProtNLM"/>
    </source>
</evidence>
<reference evidence="4 5" key="1">
    <citation type="submission" date="2020-07" db="EMBL/GenBank/DDBJ databases">
        <title>Sequencing the genomes of 1000 actinobacteria strains.</title>
        <authorList>
            <person name="Klenk H.-P."/>
        </authorList>
    </citation>
    <scope>NUCLEOTIDE SEQUENCE [LARGE SCALE GENOMIC DNA]</scope>
    <source>
        <strain evidence="4 5">DSM 19087</strain>
    </source>
</reference>
<dbReference type="PANTHER" id="PTHR24094">
    <property type="entry name" value="SECRETED PROTEIN"/>
    <property type="match status" value="1"/>
</dbReference>
<proteinExistence type="predicted"/>
<keyword evidence="2" id="KW-0732">Signal</keyword>
<keyword evidence="5" id="KW-1185">Reference proteome</keyword>
<comment type="caution">
    <text evidence="3">The sequence shown here is derived from an EMBL/GenBank/DDBJ whole genome shotgun (WGS) entry which is preliminary data.</text>
</comment>
<feature type="compositionally biased region" description="Basic and acidic residues" evidence="1">
    <location>
        <begin position="206"/>
        <end position="221"/>
    </location>
</feature>
<accession>A0A8I0FY96</accession>
<evidence type="ECO:0000313" key="4">
    <source>
        <dbReference type="EMBL" id="NYI38190.1"/>
    </source>
</evidence>
<evidence type="ECO:0000256" key="1">
    <source>
        <dbReference type="SAM" id="MobiDB-lite"/>
    </source>
</evidence>
<protein>
    <recommendedName>
        <fullName evidence="7">DUF1524 domain-containing protein</fullName>
    </recommendedName>
</protein>
<evidence type="ECO:0000313" key="3">
    <source>
        <dbReference type="EMBL" id="MBD1270798.1"/>
    </source>
</evidence>
<evidence type="ECO:0000313" key="6">
    <source>
        <dbReference type="Proteomes" id="UP000659061"/>
    </source>
</evidence>
<gene>
    <name evidence="4" type="ORF">BJ975_001565</name>
    <name evidence="3" type="ORF">IDH50_11190</name>
</gene>
<dbReference type="AlphaFoldDB" id="A0A8I0FY96"/>
<evidence type="ECO:0000313" key="5">
    <source>
        <dbReference type="Proteomes" id="UP000587211"/>
    </source>
</evidence>
<feature type="signal peptide" evidence="2">
    <location>
        <begin position="1"/>
        <end position="27"/>
    </location>
</feature>
<dbReference type="Proteomes" id="UP000659061">
    <property type="component" value="Unassembled WGS sequence"/>
</dbReference>